<feature type="compositionally biased region" description="Gly residues" evidence="1">
    <location>
        <begin position="235"/>
        <end position="245"/>
    </location>
</feature>
<feature type="compositionally biased region" description="Low complexity" evidence="1">
    <location>
        <begin position="507"/>
        <end position="526"/>
    </location>
</feature>
<organism evidence="3 4">
    <name type="scientific">Cafeteria roenbergensis</name>
    <name type="common">Marine flagellate</name>
    <dbReference type="NCBI Taxonomy" id="33653"/>
    <lineage>
        <taxon>Eukaryota</taxon>
        <taxon>Sar</taxon>
        <taxon>Stramenopiles</taxon>
        <taxon>Bigyra</taxon>
        <taxon>Opalozoa</taxon>
        <taxon>Bicosoecida</taxon>
        <taxon>Cafeteriaceae</taxon>
        <taxon>Cafeteria</taxon>
    </lineage>
</organism>
<dbReference type="SUPFAM" id="SSF52025">
    <property type="entry name" value="PA domain"/>
    <property type="match status" value="1"/>
</dbReference>
<dbReference type="Proteomes" id="UP000323011">
    <property type="component" value="Unassembled WGS sequence"/>
</dbReference>
<dbReference type="CDD" id="cd00063">
    <property type="entry name" value="FN3"/>
    <property type="match status" value="1"/>
</dbReference>
<evidence type="ECO:0000313" key="3">
    <source>
        <dbReference type="EMBL" id="KAA0150613.1"/>
    </source>
</evidence>
<evidence type="ECO:0000256" key="1">
    <source>
        <dbReference type="SAM" id="MobiDB-lite"/>
    </source>
</evidence>
<sequence length="1205" mass="124479">MRDAASLLGRHWPRVLVTHSMPLHTAPLDAHRLVIPAVRSIVARVYAHDALPLLYRTMGGALPADANPFLTTAPPLPGVPANDSVIGSPARRLARRYPAMGLADSWQGVVTPGQALIVPAGAAVAWHAVDDPEATVVDDAGNDASPAVVVEWCFIDAAAVPKLRSAASLRALTSPVHRGLLDALSSQALDTTMVRLPPLRASLDVLTAWPRLKPEAVAASGDSISHRFDGLLQSGDGGDTGGSEGGLDQVEAEASTQAGPQGGLGDGGASGAPGTEGTGESSAEADPETTPLLEEPPQQEAGETEAAFRRRTRVWKRTQTASKAGGAPSTTPGRGADRKRKLRAWQDIRRWQHRIRQLLAPAPEDLHVPAASRRSAVVAFRVPVTRRSGNEGAVGAAGQAKLVPLAREFVLVWTETGAPPSASTARRRISVAPHGNAPSDAPEEAGVAAQAGPSDAAAGRQRSDRAGSRSLSAAERRAAARRNRQRKAAAAAAASDVPEGGARSDQEAAVGAAAAEPEPLPQRAAPGGKGTVEAILGDASAEEAAFLRSSPEVVEALAALRRVQAVGPGDLASSASLREHSAHIQAEIGAGAVASLADIGLELRQVAQGHAEARMLASSLADFHVLGATRVSLAGDFLLRDGSAADVGASLIRDGTEADIVSQLQASHDGEQSAQPSITALPCSKVLSDSDKADPFADPDPHAAARRTLPPEMLTDPTMVCARVYGLRPASSYTFRAAAVSEASPVSFFSEPSAPARTRSLTLPGTMLPPVVAEVSSSSATLSLSLPTDDGGMPVMGVLVVRLDSPTSQLANEVLLAPASKVVVRGLRPAHTYRFAVAAVTAMGFGQISPLSDEASTPDLGFAFAAGGRPGAALTVRGVGSGAESLVTPSELEAAQAVKSLELDSATDEFGKAFRNLGAHGRVIFAAHVAVRQLLREGYHVDVGAFLQRSGLAHASEVLHKAAVAEHSEQQRAAARLTAGHDLAPDSGGPAVPGTTAPSRAAIEALRHTAAAAQGHHPHGDVIFGNEEPLAPRVRDLLEMPCQGAVVLLSDSAQLIRLQREDGFERDWTIAGWASHWSPRAFDVHAEVVVSNPPTGAGGHDAAVPTALNAHAFRGRIVVFTRGAIPLAVKVRIAASHGALGAVIVDTSRRCSDESFGQVCVPGAAKAANEGWAALDPARMWDNARIPALIVGSDAGAYLMSLASH</sequence>
<dbReference type="Pfam" id="PF02225">
    <property type="entry name" value="PA"/>
    <property type="match status" value="1"/>
</dbReference>
<feature type="domain" description="Fibronectin type-III" evidence="2">
    <location>
        <begin position="766"/>
        <end position="860"/>
    </location>
</feature>
<feature type="compositionally biased region" description="Low complexity" evidence="1">
    <location>
        <begin position="445"/>
        <end position="459"/>
    </location>
</feature>
<dbReference type="InterPro" id="IPR046450">
    <property type="entry name" value="PA_dom_sf"/>
</dbReference>
<dbReference type="InterPro" id="IPR036116">
    <property type="entry name" value="FN3_sf"/>
</dbReference>
<evidence type="ECO:0000259" key="2">
    <source>
        <dbReference type="PROSITE" id="PS50853"/>
    </source>
</evidence>
<accession>A0A5A8CBX5</accession>
<protein>
    <recommendedName>
        <fullName evidence="2">Fibronectin type-III domain-containing protein</fullName>
    </recommendedName>
</protein>
<dbReference type="SUPFAM" id="SSF49265">
    <property type="entry name" value="Fibronectin type III"/>
    <property type="match status" value="1"/>
</dbReference>
<name>A0A5A8CBX5_CAFRO</name>
<dbReference type="InterPro" id="IPR003961">
    <property type="entry name" value="FN3_dom"/>
</dbReference>
<dbReference type="Gene3D" id="3.50.30.30">
    <property type="match status" value="1"/>
</dbReference>
<dbReference type="Pfam" id="PF00041">
    <property type="entry name" value="fn3"/>
    <property type="match status" value="1"/>
</dbReference>
<reference evidence="3 4" key="1">
    <citation type="submission" date="2019-07" db="EMBL/GenBank/DDBJ databases">
        <title>Genomes of Cafeteria roenbergensis.</title>
        <authorList>
            <person name="Fischer M.G."/>
            <person name="Hackl T."/>
            <person name="Roman M."/>
        </authorList>
    </citation>
    <scope>NUCLEOTIDE SEQUENCE [LARGE SCALE GENOMIC DNA]</scope>
    <source>
        <strain evidence="3 4">BVI</strain>
    </source>
</reference>
<feature type="compositionally biased region" description="Low complexity" evidence="1">
    <location>
        <begin position="278"/>
        <end position="300"/>
    </location>
</feature>
<feature type="region of interest" description="Disordered" evidence="1">
    <location>
        <begin position="228"/>
        <end position="247"/>
    </location>
</feature>
<dbReference type="InterPro" id="IPR003137">
    <property type="entry name" value="PA_domain"/>
</dbReference>
<evidence type="ECO:0000313" key="4">
    <source>
        <dbReference type="Proteomes" id="UP000323011"/>
    </source>
</evidence>
<keyword evidence="4" id="KW-1185">Reference proteome</keyword>
<proteinExistence type="predicted"/>
<gene>
    <name evidence="3" type="ORF">FNF29_05188</name>
</gene>
<dbReference type="AlphaFoldDB" id="A0A5A8CBX5"/>
<feature type="compositionally biased region" description="Polar residues" evidence="1">
    <location>
        <begin position="317"/>
        <end position="332"/>
    </location>
</feature>
<dbReference type="EMBL" id="VLTN01000033">
    <property type="protein sequence ID" value="KAA0150613.1"/>
    <property type="molecule type" value="Genomic_DNA"/>
</dbReference>
<dbReference type="InterPro" id="IPR013783">
    <property type="entry name" value="Ig-like_fold"/>
</dbReference>
<comment type="caution">
    <text evidence="3">The sequence shown here is derived from an EMBL/GenBank/DDBJ whole genome shotgun (WGS) entry which is preliminary data.</text>
</comment>
<feature type="region of interest" description="Disordered" evidence="1">
    <location>
        <begin position="252"/>
        <end position="341"/>
    </location>
</feature>
<feature type="region of interest" description="Disordered" evidence="1">
    <location>
        <begin position="418"/>
        <end position="528"/>
    </location>
</feature>
<dbReference type="SMART" id="SM00060">
    <property type="entry name" value="FN3"/>
    <property type="match status" value="1"/>
</dbReference>
<dbReference type="PROSITE" id="PS50853">
    <property type="entry name" value="FN3"/>
    <property type="match status" value="1"/>
</dbReference>
<feature type="compositionally biased region" description="Gly residues" evidence="1">
    <location>
        <begin position="260"/>
        <end position="277"/>
    </location>
</feature>
<dbReference type="Gene3D" id="2.60.40.10">
    <property type="entry name" value="Immunoglobulins"/>
    <property type="match status" value="1"/>
</dbReference>